<dbReference type="GO" id="GO:0003677">
    <property type="term" value="F:DNA binding"/>
    <property type="evidence" value="ECO:0007669"/>
    <property type="project" value="InterPro"/>
</dbReference>
<dbReference type="InterPro" id="IPR007627">
    <property type="entry name" value="RNA_pol_sigma70_r2"/>
</dbReference>
<evidence type="ECO:0000259" key="6">
    <source>
        <dbReference type="Pfam" id="PF08281"/>
    </source>
</evidence>
<keyword evidence="2" id="KW-0805">Transcription regulation</keyword>
<evidence type="ECO:0000256" key="1">
    <source>
        <dbReference type="ARBA" id="ARBA00010641"/>
    </source>
</evidence>
<name>A0A4Q1D2J9_9BACT</name>
<feature type="domain" description="RNA polymerase sigma-70 region 2" evidence="5">
    <location>
        <begin position="24"/>
        <end position="91"/>
    </location>
</feature>
<dbReference type="NCBIfam" id="TIGR02985">
    <property type="entry name" value="Sig70_bacteroi1"/>
    <property type="match status" value="1"/>
</dbReference>
<organism evidence="7 8">
    <name type="scientific">Filimonas effusa</name>
    <dbReference type="NCBI Taxonomy" id="2508721"/>
    <lineage>
        <taxon>Bacteria</taxon>
        <taxon>Pseudomonadati</taxon>
        <taxon>Bacteroidota</taxon>
        <taxon>Chitinophagia</taxon>
        <taxon>Chitinophagales</taxon>
        <taxon>Chitinophagaceae</taxon>
        <taxon>Filimonas</taxon>
    </lineage>
</organism>
<evidence type="ECO:0000313" key="8">
    <source>
        <dbReference type="Proteomes" id="UP000290545"/>
    </source>
</evidence>
<accession>A0A4Q1D2J9</accession>
<dbReference type="NCBIfam" id="TIGR02937">
    <property type="entry name" value="sigma70-ECF"/>
    <property type="match status" value="1"/>
</dbReference>
<gene>
    <name evidence="7" type="ORF">ESB13_21185</name>
</gene>
<evidence type="ECO:0000256" key="3">
    <source>
        <dbReference type="ARBA" id="ARBA00023082"/>
    </source>
</evidence>
<dbReference type="GO" id="GO:0016987">
    <property type="term" value="F:sigma factor activity"/>
    <property type="evidence" value="ECO:0007669"/>
    <property type="project" value="UniProtKB-KW"/>
</dbReference>
<dbReference type="InterPro" id="IPR014284">
    <property type="entry name" value="RNA_pol_sigma-70_dom"/>
</dbReference>
<dbReference type="PANTHER" id="PTHR43133:SF46">
    <property type="entry name" value="RNA POLYMERASE SIGMA-70 FACTOR ECF SUBFAMILY"/>
    <property type="match status" value="1"/>
</dbReference>
<dbReference type="SUPFAM" id="SSF88659">
    <property type="entry name" value="Sigma3 and sigma4 domains of RNA polymerase sigma factors"/>
    <property type="match status" value="1"/>
</dbReference>
<proteinExistence type="inferred from homology"/>
<evidence type="ECO:0000313" key="7">
    <source>
        <dbReference type="EMBL" id="RXK81447.1"/>
    </source>
</evidence>
<comment type="similarity">
    <text evidence="1">Belongs to the sigma-70 factor family. ECF subfamily.</text>
</comment>
<dbReference type="SUPFAM" id="SSF88946">
    <property type="entry name" value="Sigma2 domain of RNA polymerase sigma factors"/>
    <property type="match status" value="1"/>
</dbReference>
<dbReference type="Proteomes" id="UP000290545">
    <property type="component" value="Unassembled WGS sequence"/>
</dbReference>
<keyword evidence="3" id="KW-0731">Sigma factor</keyword>
<dbReference type="InterPro" id="IPR039425">
    <property type="entry name" value="RNA_pol_sigma-70-like"/>
</dbReference>
<protein>
    <submittedName>
        <fullName evidence="7">RNA polymerase sigma-70 factor</fullName>
    </submittedName>
</protein>
<dbReference type="InterPro" id="IPR013324">
    <property type="entry name" value="RNA_pol_sigma_r3/r4-like"/>
</dbReference>
<dbReference type="Gene3D" id="1.10.10.10">
    <property type="entry name" value="Winged helix-like DNA-binding domain superfamily/Winged helix DNA-binding domain"/>
    <property type="match status" value="1"/>
</dbReference>
<keyword evidence="8" id="KW-1185">Reference proteome</keyword>
<dbReference type="Gene3D" id="1.10.1740.10">
    <property type="match status" value="1"/>
</dbReference>
<dbReference type="InterPro" id="IPR013249">
    <property type="entry name" value="RNA_pol_sigma70_r4_t2"/>
</dbReference>
<dbReference type="GO" id="GO:0006352">
    <property type="term" value="P:DNA-templated transcription initiation"/>
    <property type="evidence" value="ECO:0007669"/>
    <property type="project" value="InterPro"/>
</dbReference>
<comment type="caution">
    <text evidence="7">The sequence shown here is derived from an EMBL/GenBank/DDBJ whole genome shotgun (WGS) entry which is preliminary data.</text>
</comment>
<evidence type="ECO:0000259" key="5">
    <source>
        <dbReference type="Pfam" id="PF04542"/>
    </source>
</evidence>
<dbReference type="PANTHER" id="PTHR43133">
    <property type="entry name" value="RNA POLYMERASE ECF-TYPE SIGMA FACTO"/>
    <property type="match status" value="1"/>
</dbReference>
<dbReference type="InterPro" id="IPR013325">
    <property type="entry name" value="RNA_pol_sigma_r2"/>
</dbReference>
<dbReference type="Pfam" id="PF08281">
    <property type="entry name" value="Sigma70_r4_2"/>
    <property type="match status" value="1"/>
</dbReference>
<dbReference type="CDD" id="cd06171">
    <property type="entry name" value="Sigma70_r4"/>
    <property type="match status" value="1"/>
</dbReference>
<feature type="domain" description="RNA polymerase sigma factor 70 region 4 type 2" evidence="6">
    <location>
        <begin position="122"/>
        <end position="172"/>
    </location>
</feature>
<dbReference type="Pfam" id="PF04542">
    <property type="entry name" value="Sigma70_r2"/>
    <property type="match status" value="1"/>
</dbReference>
<evidence type="ECO:0000256" key="2">
    <source>
        <dbReference type="ARBA" id="ARBA00023015"/>
    </source>
</evidence>
<dbReference type="OrthoDB" id="799938at2"/>
<dbReference type="InterPro" id="IPR036388">
    <property type="entry name" value="WH-like_DNA-bd_sf"/>
</dbReference>
<dbReference type="AlphaFoldDB" id="A0A4Q1D2J9"/>
<dbReference type="RefSeq" id="WP_129005698.1">
    <property type="nucleotide sequence ID" value="NZ_SDHZ01000004.1"/>
</dbReference>
<sequence length="194" mass="21792">MLTFPDTELLDRVAAGDEAAFSLLFARFRDQLFAYLNKVTKSREVAEEVVLDVFVKIWRGRAALTSVNNFEAFLITVARNCAIDFLRRAQRDKVLQEQLRHAMPPVTADAADGGIIREHTRTAILAAVAELSPQRKMVFLLSREQGLSYEEIAARMDISAKTVANHLSSALQFIRDRLRIDDGAVSLLLLCCLR</sequence>
<dbReference type="InterPro" id="IPR014327">
    <property type="entry name" value="RNA_pol_sigma70_bacteroid"/>
</dbReference>
<evidence type="ECO:0000256" key="4">
    <source>
        <dbReference type="ARBA" id="ARBA00023163"/>
    </source>
</evidence>
<reference evidence="7 8" key="1">
    <citation type="submission" date="2019-01" db="EMBL/GenBank/DDBJ databases">
        <title>Filimonas sp. strain TTM-71.</title>
        <authorList>
            <person name="Chen W.-M."/>
        </authorList>
    </citation>
    <scope>NUCLEOTIDE SEQUENCE [LARGE SCALE GENOMIC DNA]</scope>
    <source>
        <strain evidence="7 8">TTM-71</strain>
    </source>
</reference>
<keyword evidence="4" id="KW-0804">Transcription</keyword>
<dbReference type="EMBL" id="SDHZ01000004">
    <property type="protein sequence ID" value="RXK81447.1"/>
    <property type="molecule type" value="Genomic_DNA"/>
</dbReference>